<dbReference type="Proteomes" id="UP000658613">
    <property type="component" value="Unassembled WGS sequence"/>
</dbReference>
<dbReference type="InterPro" id="IPR002155">
    <property type="entry name" value="Thiolase"/>
</dbReference>
<evidence type="ECO:0000256" key="3">
    <source>
        <dbReference type="ARBA" id="ARBA00022679"/>
    </source>
</evidence>
<evidence type="ECO:0000256" key="5">
    <source>
        <dbReference type="ARBA" id="ARBA00030755"/>
    </source>
</evidence>
<dbReference type="InterPro" id="IPR020616">
    <property type="entry name" value="Thiolase_N"/>
</dbReference>
<dbReference type="AlphaFoldDB" id="A0A931DY76"/>
<dbReference type="InterPro" id="IPR020615">
    <property type="entry name" value="Thiolase_acyl_enz_int_AS"/>
</dbReference>
<dbReference type="EC" id="2.3.1.9" evidence="2"/>
<keyword evidence="12" id="KW-1185">Reference proteome</keyword>
<evidence type="ECO:0000259" key="9">
    <source>
        <dbReference type="Pfam" id="PF00108"/>
    </source>
</evidence>
<dbReference type="GO" id="GO:0003985">
    <property type="term" value="F:acetyl-CoA C-acetyltransferase activity"/>
    <property type="evidence" value="ECO:0007669"/>
    <property type="project" value="UniProtKB-EC"/>
</dbReference>
<name>A0A931DY76_9CORY</name>
<sequence>MQGKVDGAVNSANKGAADVVIVGAARTPFGKLLGGLTPFTGPQLGGLAIEAALAQGGIHGDEVDAVILGEVLQAGVGQNPAKQAAIAGGVRRTAHTSTVNKVCLSGMEAVINAARIIRCGEADVVVAGGMESMSNAPHLLHVRKGIKYGSSEMLDHMAYDGLTDAELGNSMGALAEDFAREAYPASREDEDRCAALSHQRAHEAAANGTFAAEITPVTVVTRKGDTVVDTDEGVRGDVTPESLGKLRPAFEKDGTITAGNSSPLTDGAAAVVLTTRENAEAKGWKVLATLRSPGQIAGDDSSLQIKPALALRQALDREGWTVDQLDHIEINEAFAAVIVASAKELGVEQDSINPHGGAIAMGHPIGASGARLIVHAAHQIAAGNASRAGLALCGGGGQGEALLLEA</sequence>
<evidence type="ECO:0000256" key="6">
    <source>
        <dbReference type="ARBA" id="ARBA00040529"/>
    </source>
</evidence>
<dbReference type="Gene3D" id="3.40.47.10">
    <property type="match status" value="2"/>
</dbReference>
<dbReference type="CDD" id="cd00751">
    <property type="entry name" value="thiolase"/>
    <property type="match status" value="1"/>
</dbReference>
<keyword evidence="3 8" id="KW-0808">Transferase</keyword>
<dbReference type="PROSITE" id="PS00098">
    <property type="entry name" value="THIOLASE_1"/>
    <property type="match status" value="1"/>
</dbReference>
<protein>
    <recommendedName>
        <fullName evidence="6">Probable acetyl-CoA acetyltransferase</fullName>
        <ecNumber evidence="2">2.3.1.9</ecNumber>
    </recommendedName>
    <alternativeName>
        <fullName evidence="5">Acetoacetyl-CoA thiolase</fullName>
    </alternativeName>
</protein>
<dbReference type="InterPro" id="IPR016039">
    <property type="entry name" value="Thiolase-like"/>
</dbReference>
<proteinExistence type="inferred from homology"/>
<evidence type="ECO:0000256" key="7">
    <source>
        <dbReference type="PIRSR" id="PIRSR000429-1"/>
    </source>
</evidence>
<dbReference type="InterPro" id="IPR020613">
    <property type="entry name" value="Thiolase_CS"/>
</dbReference>
<organism evidence="11 12">
    <name type="scientific">Corynebacterium aquatimens</name>
    <dbReference type="NCBI Taxonomy" id="1190508"/>
    <lineage>
        <taxon>Bacteria</taxon>
        <taxon>Bacillati</taxon>
        <taxon>Actinomycetota</taxon>
        <taxon>Actinomycetes</taxon>
        <taxon>Mycobacteriales</taxon>
        <taxon>Corynebacteriaceae</taxon>
        <taxon>Corynebacterium</taxon>
    </lineage>
</organism>
<accession>A0A931DY76</accession>
<dbReference type="NCBIfam" id="TIGR01930">
    <property type="entry name" value="AcCoA-C-Actrans"/>
    <property type="match status" value="1"/>
</dbReference>
<feature type="domain" description="Thiolase N-terminal" evidence="9">
    <location>
        <begin position="19"/>
        <end position="276"/>
    </location>
</feature>
<comment type="similarity">
    <text evidence="1 8">Belongs to the thiolase-like superfamily. Thiolase family.</text>
</comment>
<feature type="domain" description="Thiolase C-terminal" evidence="10">
    <location>
        <begin position="285"/>
        <end position="405"/>
    </location>
</feature>
<dbReference type="InterPro" id="IPR020617">
    <property type="entry name" value="Thiolase_C"/>
</dbReference>
<comment type="caution">
    <text evidence="11">The sequence shown here is derived from an EMBL/GenBank/DDBJ whole genome shotgun (WGS) entry which is preliminary data.</text>
</comment>
<dbReference type="RefSeq" id="WP_196823796.1">
    <property type="nucleotide sequence ID" value="NZ_CP046980.1"/>
</dbReference>
<dbReference type="SUPFAM" id="SSF53901">
    <property type="entry name" value="Thiolase-like"/>
    <property type="match status" value="2"/>
</dbReference>
<dbReference type="PIRSF" id="PIRSF000429">
    <property type="entry name" value="Ac-CoA_Ac_transf"/>
    <property type="match status" value="1"/>
</dbReference>
<evidence type="ECO:0000256" key="2">
    <source>
        <dbReference type="ARBA" id="ARBA00012705"/>
    </source>
</evidence>
<feature type="active site" description="Acyl-thioester intermediate" evidence="7">
    <location>
        <position position="103"/>
    </location>
</feature>
<dbReference type="PROSITE" id="PS00737">
    <property type="entry name" value="THIOLASE_2"/>
    <property type="match status" value="1"/>
</dbReference>
<keyword evidence="4 8" id="KW-0012">Acyltransferase</keyword>
<dbReference type="EMBL" id="JADOUE010000001">
    <property type="protein sequence ID" value="MBG6121174.1"/>
    <property type="molecule type" value="Genomic_DNA"/>
</dbReference>
<dbReference type="PANTHER" id="PTHR18919">
    <property type="entry name" value="ACETYL-COA C-ACYLTRANSFERASE"/>
    <property type="match status" value="1"/>
</dbReference>
<evidence type="ECO:0000256" key="1">
    <source>
        <dbReference type="ARBA" id="ARBA00010982"/>
    </source>
</evidence>
<dbReference type="PANTHER" id="PTHR18919:SF107">
    <property type="entry name" value="ACETYL-COA ACETYLTRANSFERASE, CYTOSOLIC"/>
    <property type="match status" value="1"/>
</dbReference>
<dbReference type="Pfam" id="PF00108">
    <property type="entry name" value="Thiolase_N"/>
    <property type="match status" value="1"/>
</dbReference>
<feature type="active site" description="Proton acceptor" evidence="7">
    <location>
        <position position="393"/>
    </location>
</feature>
<evidence type="ECO:0000256" key="8">
    <source>
        <dbReference type="RuleBase" id="RU003557"/>
    </source>
</evidence>
<reference evidence="11" key="1">
    <citation type="submission" date="2020-11" db="EMBL/GenBank/DDBJ databases">
        <title>Sequencing the genomes of 1000 actinobacteria strains.</title>
        <authorList>
            <person name="Klenk H.-P."/>
        </authorList>
    </citation>
    <scope>NUCLEOTIDE SEQUENCE</scope>
    <source>
        <strain evidence="11">DSM 45632</strain>
    </source>
</reference>
<evidence type="ECO:0000256" key="4">
    <source>
        <dbReference type="ARBA" id="ARBA00023315"/>
    </source>
</evidence>
<evidence type="ECO:0000313" key="12">
    <source>
        <dbReference type="Proteomes" id="UP000658613"/>
    </source>
</evidence>
<feature type="active site" description="Proton acceptor" evidence="7">
    <location>
        <position position="363"/>
    </location>
</feature>
<dbReference type="Pfam" id="PF02803">
    <property type="entry name" value="Thiolase_C"/>
    <property type="match status" value="1"/>
</dbReference>
<evidence type="ECO:0000313" key="11">
    <source>
        <dbReference type="EMBL" id="MBG6121174.1"/>
    </source>
</evidence>
<gene>
    <name evidence="11" type="ORF">IW254_000143</name>
</gene>
<evidence type="ECO:0000259" key="10">
    <source>
        <dbReference type="Pfam" id="PF02803"/>
    </source>
</evidence>